<keyword evidence="4" id="KW-1185">Reference proteome</keyword>
<proteinExistence type="predicted"/>
<evidence type="ECO:0000256" key="1">
    <source>
        <dbReference type="SAM" id="MobiDB-lite"/>
    </source>
</evidence>
<reference evidence="3" key="1">
    <citation type="journal article" date="2020" name="Stud. Mycol.">
        <title>101 Dothideomycetes genomes: a test case for predicting lifestyles and emergence of pathogens.</title>
        <authorList>
            <person name="Haridas S."/>
            <person name="Albert R."/>
            <person name="Binder M."/>
            <person name="Bloem J."/>
            <person name="Labutti K."/>
            <person name="Salamov A."/>
            <person name="Andreopoulos B."/>
            <person name="Baker S."/>
            <person name="Barry K."/>
            <person name="Bills G."/>
            <person name="Bluhm B."/>
            <person name="Cannon C."/>
            <person name="Castanera R."/>
            <person name="Culley D."/>
            <person name="Daum C."/>
            <person name="Ezra D."/>
            <person name="Gonzalez J."/>
            <person name="Henrissat B."/>
            <person name="Kuo A."/>
            <person name="Liang C."/>
            <person name="Lipzen A."/>
            <person name="Lutzoni F."/>
            <person name="Magnuson J."/>
            <person name="Mondo S."/>
            <person name="Nolan M."/>
            <person name="Ohm R."/>
            <person name="Pangilinan J."/>
            <person name="Park H.-J."/>
            <person name="Ramirez L."/>
            <person name="Alfaro M."/>
            <person name="Sun H."/>
            <person name="Tritt A."/>
            <person name="Yoshinaga Y."/>
            <person name="Zwiers L.-H."/>
            <person name="Turgeon B."/>
            <person name="Goodwin S."/>
            <person name="Spatafora J."/>
            <person name="Crous P."/>
            <person name="Grigoriev I."/>
        </authorList>
    </citation>
    <scope>NUCLEOTIDE SEQUENCE</scope>
    <source>
        <strain evidence="3">ATCC 36951</strain>
    </source>
</reference>
<dbReference type="GeneID" id="54566664"/>
<accession>A0A6A6CGG6</accession>
<dbReference type="InterPro" id="IPR056632">
    <property type="entry name" value="DUF7730"/>
</dbReference>
<dbReference type="EMBL" id="ML993604">
    <property type="protein sequence ID" value="KAF2164516.1"/>
    <property type="molecule type" value="Genomic_DNA"/>
</dbReference>
<feature type="domain" description="DUF7730" evidence="2">
    <location>
        <begin position="124"/>
        <end position="247"/>
    </location>
</feature>
<evidence type="ECO:0000313" key="3">
    <source>
        <dbReference type="EMBL" id="KAF2164516.1"/>
    </source>
</evidence>
<gene>
    <name evidence="3" type="ORF">M409DRAFT_56770</name>
</gene>
<dbReference type="PANTHER" id="PTHR38790">
    <property type="entry name" value="2EXR DOMAIN-CONTAINING PROTEIN-RELATED"/>
    <property type="match status" value="1"/>
</dbReference>
<dbReference type="RefSeq" id="XP_033665405.1">
    <property type="nucleotide sequence ID" value="XM_033813392.1"/>
</dbReference>
<evidence type="ECO:0000313" key="4">
    <source>
        <dbReference type="Proteomes" id="UP000799537"/>
    </source>
</evidence>
<dbReference type="OrthoDB" id="5413827at2759"/>
<name>A0A6A6CGG6_ZASCE</name>
<dbReference type="Pfam" id="PF24864">
    <property type="entry name" value="DUF7730"/>
    <property type="match status" value="1"/>
</dbReference>
<feature type="compositionally biased region" description="Basic residues" evidence="1">
    <location>
        <begin position="16"/>
        <end position="25"/>
    </location>
</feature>
<evidence type="ECO:0000259" key="2">
    <source>
        <dbReference type="Pfam" id="PF24864"/>
    </source>
</evidence>
<sequence>MVSARRTRIHKPEHNPHKKNAHSIRQRIERSRERRVYKELQGEDMVIGVAVPESTCECCENKSAPVAKTTEMEFDANGFPFVKKSFYGTSLSHWAHLPGPPPKRYNSVPPPDWTSEAEYKPFPFLKLPAELRNRIYELVVKQETQPVCVNDNLLRPSTDMPDLNDVLHTCTADLVCAPCQIHEALGTGSLALSSACVQLHSETLPITYKVNHFSVHNLYYLQAFLTIIGDAGRKSVKSLRFDWKLPEDESHALDTFADSPTAYMLLLQCKQLTTLWIDLDVVNLLSWGEDGERNGVVKRDMSETRGIALMYSLRGLEEIRVRWKNVEGLVMEDWVKAMMGVWRLPHGAQASQYTPVEAEVTLENKEEWRCVFWKKKGECPSIPKSHHSTNRRNPYTAAWTDEERWE</sequence>
<protein>
    <recommendedName>
        <fullName evidence="2">DUF7730 domain-containing protein</fullName>
    </recommendedName>
</protein>
<organism evidence="3 4">
    <name type="scientific">Zasmidium cellare ATCC 36951</name>
    <dbReference type="NCBI Taxonomy" id="1080233"/>
    <lineage>
        <taxon>Eukaryota</taxon>
        <taxon>Fungi</taxon>
        <taxon>Dikarya</taxon>
        <taxon>Ascomycota</taxon>
        <taxon>Pezizomycotina</taxon>
        <taxon>Dothideomycetes</taxon>
        <taxon>Dothideomycetidae</taxon>
        <taxon>Mycosphaerellales</taxon>
        <taxon>Mycosphaerellaceae</taxon>
        <taxon>Zasmidium</taxon>
    </lineage>
</organism>
<dbReference type="Proteomes" id="UP000799537">
    <property type="component" value="Unassembled WGS sequence"/>
</dbReference>
<feature type="region of interest" description="Disordered" evidence="1">
    <location>
        <begin position="1"/>
        <end position="29"/>
    </location>
</feature>
<dbReference type="AlphaFoldDB" id="A0A6A6CGG6"/>